<evidence type="ECO:0000256" key="8">
    <source>
        <dbReference type="PIRSR" id="PIRSR601486-1"/>
    </source>
</evidence>
<protein>
    <recommendedName>
        <fullName evidence="6">Group 1 truncated hemoglobin</fullName>
    </recommendedName>
</protein>
<evidence type="ECO:0000256" key="3">
    <source>
        <dbReference type="ARBA" id="ARBA00022617"/>
    </source>
</evidence>
<dbReference type="InterPro" id="IPR009050">
    <property type="entry name" value="Globin-like_sf"/>
</dbReference>
<dbReference type="Proteomes" id="UP000503129">
    <property type="component" value="Chromosome"/>
</dbReference>
<comment type="similarity">
    <text evidence="1 6">Belongs to the truncated hemoglobin family. Group I subfamily.</text>
</comment>
<keyword evidence="5 6" id="KW-0408">Iron</keyword>
<evidence type="ECO:0000256" key="4">
    <source>
        <dbReference type="ARBA" id="ARBA00022723"/>
    </source>
</evidence>
<sequence>MSTLFDQLGGQQGIEQIVDDFYKRIMADNTLNHFFANTDLDKQRRHQAALFSQIFDGPNQYTGRQMEKVHTGMNLQQQHFDAIAKHLGESLAQRGVSSEDTNAALARVSSLKDAILNK</sequence>
<feature type="binding site" description="proximal binding residue" evidence="7">
    <location>
        <position position="70"/>
    </location>
    <ligand>
        <name>heme</name>
        <dbReference type="ChEBI" id="CHEBI:30413"/>
    </ligand>
    <ligandPart>
        <name>Fe</name>
        <dbReference type="ChEBI" id="CHEBI:18248"/>
    </ligandPart>
</feature>
<evidence type="ECO:0000256" key="7">
    <source>
        <dbReference type="PIRSR" id="PIRSR002030-1"/>
    </source>
</evidence>
<dbReference type="GO" id="GO:0020037">
    <property type="term" value="F:heme binding"/>
    <property type="evidence" value="ECO:0007669"/>
    <property type="project" value="InterPro"/>
</dbReference>
<dbReference type="GO" id="GO:0005344">
    <property type="term" value="F:oxygen carrier activity"/>
    <property type="evidence" value="ECO:0007669"/>
    <property type="project" value="UniProtKB-UniRule"/>
</dbReference>
<dbReference type="CDD" id="cd00454">
    <property type="entry name" value="TrHb1_N"/>
    <property type="match status" value="1"/>
</dbReference>
<dbReference type="RefSeq" id="WP_169266011.1">
    <property type="nucleotide sequence ID" value="NZ_CAWOXK010000001.1"/>
</dbReference>
<keyword evidence="3 6" id="KW-0349">Heme</keyword>
<dbReference type="AlphaFoldDB" id="A0A856MH22"/>
<accession>A0A856MH22</accession>
<dbReference type="EMBL" id="CP030118">
    <property type="protein sequence ID" value="QDL08397.1"/>
    <property type="molecule type" value="Genomic_DNA"/>
</dbReference>
<name>A0A856MH22_9CYAN</name>
<evidence type="ECO:0000256" key="1">
    <source>
        <dbReference type="ARBA" id="ARBA00009660"/>
    </source>
</evidence>
<evidence type="ECO:0000313" key="9">
    <source>
        <dbReference type="EMBL" id="QDL08397.1"/>
    </source>
</evidence>
<dbReference type="SUPFAM" id="SSF46458">
    <property type="entry name" value="Globin-like"/>
    <property type="match status" value="1"/>
</dbReference>
<dbReference type="InterPro" id="IPR001486">
    <property type="entry name" value="Hemoglobin_trunc"/>
</dbReference>
<gene>
    <name evidence="9" type="ORF">DP114_11230</name>
</gene>
<dbReference type="PIRSF" id="PIRSF002030">
    <property type="entry name" value="Globin_Protozoa/Cyanobacteria"/>
    <property type="match status" value="1"/>
</dbReference>
<dbReference type="KEGG" id="bsen:DP114_11230"/>
<dbReference type="Pfam" id="PF01152">
    <property type="entry name" value="Bac_globin"/>
    <property type="match status" value="1"/>
</dbReference>
<comment type="cofactor">
    <cofactor evidence="7">
        <name>heme</name>
        <dbReference type="ChEBI" id="CHEBI:30413"/>
    </cofactor>
    <text evidence="7">Binds 1 heme group per subunit.</text>
</comment>
<dbReference type="Gene3D" id="1.10.490.10">
    <property type="entry name" value="Globins"/>
    <property type="match status" value="1"/>
</dbReference>
<dbReference type="InterPro" id="IPR012292">
    <property type="entry name" value="Globin/Proto"/>
</dbReference>
<dbReference type="GO" id="GO:0019825">
    <property type="term" value="F:oxygen binding"/>
    <property type="evidence" value="ECO:0007669"/>
    <property type="project" value="InterPro"/>
</dbReference>
<keyword evidence="10" id="KW-1185">Reference proteome</keyword>
<keyword evidence="2 6" id="KW-0813">Transport</keyword>
<proteinExistence type="inferred from homology"/>
<dbReference type="InterPro" id="IPR016339">
    <property type="entry name" value="Hemoglobin_trunc_I"/>
</dbReference>
<evidence type="ECO:0000256" key="6">
    <source>
        <dbReference type="PIRNR" id="PIRNR002030"/>
    </source>
</evidence>
<evidence type="ECO:0000313" key="10">
    <source>
        <dbReference type="Proteomes" id="UP000503129"/>
    </source>
</evidence>
<organism evidence="9 10">
    <name type="scientific">Brasilonema sennae CENA114</name>
    <dbReference type="NCBI Taxonomy" id="415709"/>
    <lineage>
        <taxon>Bacteria</taxon>
        <taxon>Bacillati</taxon>
        <taxon>Cyanobacteriota</taxon>
        <taxon>Cyanophyceae</taxon>
        <taxon>Nostocales</taxon>
        <taxon>Scytonemataceae</taxon>
        <taxon>Brasilonema</taxon>
        <taxon>Bromeliae group (in: Brasilonema)</taxon>
    </lineage>
</organism>
<reference evidence="9 10" key="1">
    <citation type="submission" date="2018-06" db="EMBL/GenBank/DDBJ databases">
        <title>Comparative genomics of Brasilonema spp. strains.</title>
        <authorList>
            <person name="Alvarenga D.O."/>
            <person name="Fiore M.F."/>
            <person name="Varani A.M."/>
        </authorList>
    </citation>
    <scope>NUCLEOTIDE SEQUENCE [LARGE SCALE GENOMIC DNA]</scope>
    <source>
        <strain evidence="9 10">CENA114</strain>
    </source>
</reference>
<evidence type="ECO:0000256" key="2">
    <source>
        <dbReference type="ARBA" id="ARBA00022448"/>
    </source>
</evidence>
<dbReference type="GO" id="GO:0046872">
    <property type="term" value="F:metal ion binding"/>
    <property type="evidence" value="ECO:0007669"/>
    <property type="project" value="UniProtKB-UniRule"/>
</dbReference>
<feature type="binding site" description="distal binding residue" evidence="8">
    <location>
        <position position="46"/>
    </location>
    <ligand>
        <name>heme</name>
        <dbReference type="ChEBI" id="CHEBI:30413"/>
    </ligand>
    <ligandPart>
        <name>Fe</name>
        <dbReference type="ChEBI" id="CHEBI:18248"/>
    </ligandPart>
</feature>
<keyword evidence="4 6" id="KW-0479">Metal-binding</keyword>
<keyword evidence="6" id="KW-0561">Oxygen transport</keyword>
<evidence type="ECO:0000256" key="5">
    <source>
        <dbReference type="ARBA" id="ARBA00023004"/>
    </source>
</evidence>